<dbReference type="Gene3D" id="1.20.1250.20">
    <property type="entry name" value="MFS general substrate transporter like domains"/>
    <property type="match status" value="1"/>
</dbReference>
<dbReference type="KEGG" id="dvv:114327741"/>
<dbReference type="InterPro" id="IPR036259">
    <property type="entry name" value="MFS_trans_sf"/>
</dbReference>
<dbReference type="PANTHER" id="PTHR48021:SF47">
    <property type="entry name" value="GH17672P"/>
    <property type="match status" value="1"/>
</dbReference>
<feature type="transmembrane region" description="Helical" evidence="8">
    <location>
        <begin position="425"/>
        <end position="447"/>
    </location>
</feature>
<dbReference type="FunFam" id="1.20.1250.20:FF:000218">
    <property type="entry name" value="facilitated trehalose transporter Tret1"/>
    <property type="match status" value="1"/>
</dbReference>
<dbReference type="InterPro" id="IPR005828">
    <property type="entry name" value="MFS_sugar_transport-like"/>
</dbReference>
<feature type="transmembrane region" description="Helical" evidence="8">
    <location>
        <begin position="354"/>
        <end position="376"/>
    </location>
</feature>
<feature type="transmembrane region" description="Helical" evidence="8">
    <location>
        <begin position="41"/>
        <end position="63"/>
    </location>
</feature>
<dbReference type="SUPFAM" id="SSF103473">
    <property type="entry name" value="MFS general substrate transporter"/>
    <property type="match status" value="1"/>
</dbReference>
<protein>
    <submittedName>
        <fullName evidence="10">Facilitated trehalose transporter Tret1-like</fullName>
    </submittedName>
</protein>
<keyword evidence="2" id="KW-0813">Transport</keyword>
<dbReference type="AlphaFoldDB" id="A0A6P7F9L7"/>
<evidence type="ECO:0000256" key="1">
    <source>
        <dbReference type="ARBA" id="ARBA00004651"/>
    </source>
</evidence>
<sequence length="494" mass="55329">MDKVQYVHYYEHTENEHEQKLMLQKDDGEQQQNNLKHPDTLFLYFSIISGIFLSASTGILMTWSSPAVALLSANNTYINPIGRPIAKVEITMLLGIPQLCSLLGSLALPKCADLIGRKRILHFLSVGMLITTVGLALSNTVKLLITFLTIYSFLLNGVLPILLIYVLEICEEHNRIKHSCFIIVGLTLGQMYSYSIGSFLSFKYFTLVLGIPIALFVIFCFFLVESPTYLMIKENIDECKKALWKLRSNKSQSEIERDFTAIKNSVSMDKTSDELFIIGIFTRRELRVGIFWAMIPILTNVLSGVPMFLSLTPPIFQKIQIVCSPKITAILAGVKQVIGGIHISYTLGTSGRKVRLLISSLGIGVSIAILGTIFYLDHIQSRLIYTVPWLPFVIFAVYGIFYSVGVGPIPLAVTSELFSPKVRSSALAFIVTISSIFSAITTFGFPFLVNIMGMYWCLWIFAICSFVGFGLIFYCLPELKGKSLLELQETLRNY</sequence>
<proteinExistence type="predicted"/>
<evidence type="ECO:0000313" key="10">
    <source>
        <dbReference type="RefSeq" id="XP_028132246.1"/>
    </source>
</evidence>
<dbReference type="RefSeq" id="XP_028132246.1">
    <property type="nucleotide sequence ID" value="XM_028276445.1"/>
</dbReference>
<dbReference type="Pfam" id="PF00083">
    <property type="entry name" value="Sugar_tr"/>
    <property type="match status" value="1"/>
</dbReference>
<evidence type="ECO:0000256" key="4">
    <source>
        <dbReference type="ARBA" id="ARBA00022597"/>
    </source>
</evidence>
<dbReference type="GO" id="GO:0005886">
    <property type="term" value="C:plasma membrane"/>
    <property type="evidence" value="ECO:0007669"/>
    <property type="project" value="UniProtKB-SubCell"/>
</dbReference>
<evidence type="ECO:0000256" key="7">
    <source>
        <dbReference type="ARBA" id="ARBA00023136"/>
    </source>
</evidence>
<dbReference type="OrthoDB" id="6696619at2759"/>
<dbReference type="InterPro" id="IPR050549">
    <property type="entry name" value="MFS_Trehalose_Transporter"/>
</dbReference>
<gene>
    <name evidence="10" type="primary">LOC114327741</name>
</gene>
<dbReference type="InParanoid" id="A0A6P7F9L7"/>
<keyword evidence="4" id="KW-0762">Sugar transport</keyword>
<comment type="subcellular location">
    <subcellularLocation>
        <location evidence="1">Cell membrane</location>
        <topology evidence="1">Multi-pass membrane protein</topology>
    </subcellularLocation>
</comment>
<dbReference type="InterPro" id="IPR020846">
    <property type="entry name" value="MFS_dom"/>
</dbReference>
<feature type="transmembrane region" description="Helical" evidence="8">
    <location>
        <begin position="388"/>
        <end position="413"/>
    </location>
</feature>
<feature type="transmembrane region" description="Helical" evidence="8">
    <location>
        <begin position="290"/>
        <end position="309"/>
    </location>
</feature>
<feature type="transmembrane region" description="Helical" evidence="8">
    <location>
        <begin position="202"/>
        <end position="224"/>
    </location>
</feature>
<feature type="domain" description="Major facilitator superfamily (MFS) profile" evidence="9">
    <location>
        <begin position="42"/>
        <end position="480"/>
    </location>
</feature>
<organism evidence="10">
    <name type="scientific">Diabrotica virgifera virgifera</name>
    <name type="common">western corn rootworm</name>
    <dbReference type="NCBI Taxonomy" id="50390"/>
    <lineage>
        <taxon>Eukaryota</taxon>
        <taxon>Metazoa</taxon>
        <taxon>Ecdysozoa</taxon>
        <taxon>Arthropoda</taxon>
        <taxon>Hexapoda</taxon>
        <taxon>Insecta</taxon>
        <taxon>Pterygota</taxon>
        <taxon>Neoptera</taxon>
        <taxon>Endopterygota</taxon>
        <taxon>Coleoptera</taxon>
        <taxon>Polyphaga</taxon>
        <taxon>Cucujiformia</taxon>
        <taxon>Chrysomeloidea</taxon>
        <taxon>Chrysomelidae</taxon>
        <taxon>Galerucinae</taxon>
        <taxon>Diabroticina</taxon>
        <taxon>Diabroticites</taxon>
        <taxon>Diabrotica</taxon>
    </lineage>
</organism>
<feature type="transmembrane region" description="Helical" evidence="8">
    <location>
        <begin position="453"/>
        <end position="476"/>
    </location>
</feature>
<evidence type="ECO:0000256" key="8">
    <source>
        <dbReference type="SAM" id="Phobius"/>
    </source>
</evidence>
<dbReference type="GO" id="GO:0022857">
    <property type="term" value="F:transmembrane transporter activity"/>
    <property type="evidence" value="ECO:0007669"/>
    <property type="project" value="InterPro"/>
</dbReference>
<evidence type="ECO:0000256" key="6">
    <source>
        <dbReference type="ARBA" id="ARBA00022989"/>
    </source>
</evidence>
<dbReference type="PANTHER" id="PTHR48021">
    <property type="match status" value="1"/>
</dbReference>
<feature type="transmembrane region" description="Helical" evidence="8">
    <location>
        <begin position="90"/>
        <end position="108"/>
    </location>
</feature>
<keyword evidence="7 8" id="KW-0472">Membrane</keyword>
<name>A0A6P7F9L7_DIAVI</name>
<keyword evidence="3" id="KW-1003">Cell membrane</keyword>
<accession>A0A6P7F9L7</accession>
<evidence type="ECO:0000256" key="2">
    <source>
        <dbReference type="ARBA" id="ARBA00022448"/>
    </source>
</evidence>
<feature type="transmembrane region" description="Helical" evidence="8">
    <location>
        <begin position="120"/>
        <end position="137"/>
    </location>
</feature>
<dbReference type="PROSITE" id="PS50850">
    <property type="entry name" value="MFS"/>
    <property type="match status" value="1"/>
</dbReference>
<evidence type="ECO:0000259" key="9">
    <source>
        <dbReference type="PROSITE" id="PS50850"/>
    </source>
</evidence>
<feature type="transmembrane region" description="Helical" evidence="8">
    <location>
        <begin position="179"/>
        <end position="196"/>
    </location>
</feature>
<evidence type="ECO:0000256" key="5">
    <source>
        <dbReference type="ARBA" id="ARBA00022692"/>
    </source>
</evidence>
<keyword evidence="5 8" id="KW-0812">Transmembrane</keyword>
<feature type="transmembrane region" description="Helical" evidence="8">
    <location>
        <begin position="143"/>
        <end position="167"/>
    </location>
</feature>
<reference evidence="10" key="1">
    <citation type="submission" date="2025-08" db="UniProtKB">
        <authorList>
            <consortium name="RefSeq"/>
        </authorList>
    </citation>
    <scope>IDENTIFICATION</scope>
    <source>
        <tissue evidence="10">Whole insect</tissue>
    </source>
</reference>
<keyword evidence="6 8" id="KW-1133">Transmembrane helix</keyword>
<evidence type="ECO:0000256" key="3">
    <source>
        <dbReference type="ARBA" id="ARBA00022475"/>
    </source>
</evidence>